<dbReference type="EMBL" id="JBHSCX010000021">
    <property type="protein sequence ID" value="MFC4364114.1"/>
    <property type="molecule type" value="Genomic_DNA"/>
</dbReference>
<sequence>MVLLAQATSNACHWAIRHFSSASRFRLEPVLSLITLSALLASAQLSATEQPLLTSSSKSDQAAPANLIEQQNLPVSSTAPMLGIFATDNVKFITQRAAYLEAQKLLPNTSSRQFIELKASLKGYPLEPYIDYRILSRKLSKLPYREVDEFLDANPNSYLGNRLLRDWLLTLERKQHWHDYQSYYRADLGDTDLACYHLKARLLTGDETAYTEVTNLWNVGRSQPKACDSLFKLWQNAGQQTAQLTWSRATQAIEAKNRSLTRYLAKYAPAEIKSKLDLLVEVDRYPEHMDQVRRFAEQSPEMQFIILHGIQRLARKDAGKALKLWERYDAQHLFADQKRIETQELLIAHLSRQGLTDKVTELAQSMSNYSNIDMISGLARDALANVEWELADKWIRRLPAEELNSSRWRYWSTRIAEIQGHSLPPYPDIASSYKALAKERSFYGFLAADRLGLPFELEDEPSKVTLNDQHFVANSASILRAKELFELGQINFARQEWRFASRQFSPQQLQAAGALAANWGWYRGGIQAMIDAQSWDDLTVRFPLAFESVVKAEAKNQAMDANLLFAIARQESAFSPDAKSPVGALGLMQLMPATAKQTAKKAGITYRKHDLLSPETNVALGSRYLNEMLGRFNGNPAFAAAAYNAGPHRVTQWLSQGRDQLPLDVWIETIPFKETRGYVQNVMVFSVIYAYRNGSDIESLKDTWYVPNPAQKQSQSTSLPAGQGSTVTNGAAAY</sequence>
<reference evidence="7" key="1">
    <citation type="journal article" date="2019" name="Int. J. Syst. Evol. Microbiol.">
        <title>The Global Catalogue of Microorganisms (GCM) 10K type strain sequencing project: providing services to taxonomists for standard genome sequencing and annotation.</title>
        <authorList>
            <consortium name="The Broad Institute Genomics Platform"/>
            <consortium name="The Broad Institute Genome Sequencing Center for Infectious Disease"/>
            <person name="Wu L."/>
            <person name="Ma J."/>
        </authorList>
    </citation>
    <scope>NUCLEOTIDE SEQUENCE [LARGE SCALE GENOMIC DNA]</scope>
    <source>
        <strain evidence="7">CECT 8570</strain>
    </source>
</reference>
<dbReference type="InterPro" id="IPR008258">
    <property type="entry name" value="Transglycosylase_SLT_dom_1"/>
</dbReference>
<organism evidence="6 7">
    <name type="scientific">Simiduia curdlanivorans</name>
    <dbReference type="NCBI Taxonomy" id="1492769"/>
    <lineage>
        <taxon>Bacteria</taxon>
        <taxon>Pseudomonadati</taxon>
        <taxon>Pseudomonadota</taxon>
        <taxon>Gammaproteobacteria</taxon>
        <taxon>Cellvibrionales</taxon>
        <taxon>Cellvibrionaceae</taxon>
        <taxon>Simiduia</taxon>
    </lineage>
</organism>
<dbReference type="InterPro" id="IPR037061">
    <property type="entry name" value="Lytic_TGlycoase_superhlx_L_sf"/>
</dbReference>
<keyword evidence="7" id="KW-1185">Reference proteome</keyword>
<dbReference type="Proteomes" id="UP001595840">
    <property type="component" value="Unassembled WGS sequence"/>
</dbReference>
<accession>A0ABV8V872</accession>
<evidence type="ECO:0000256" key="3">
    <source>
        <dbReference type="SAM" id="MobiDB-lite"/>
    </source>
</evidence>
<dbReference type="InterPro" id="IPR023346">
    <property type="entry name" value="Lysozyme-like_dom_sf"/>
</dbReference>
<name>A0ABV8V872_9GAMM</name>
<protein>
    <submittedName>
        <fullName evidence="6">Transglycosylase SLT domain-containing protein</fullName>
    </submittedName>
</protein>
<keyword evidence="2" id="KW-0732">Signal</keyword>
<comment type="similarity">
    <text evidence="1">Belongs to the transglycosylase Slt family.</text>
</comment>
<evidence type="ECO:0000256" key="1">
    <source>
        <dbReference type="ARBA" id="ARBA00007734"/>
    </source>
</evidence>
<dbReference type="Pfam" id="PF14718">
    <property type="entry name" value="SLT_L"/>
    <property type="match status" value="1"/>
</dbReference>
<comment type="caution">
    <text evidence="6">The sequence shown here is derived from an EMBL/GenBank/DDBJ whole genome shotgun (WGS) entry which is preliminary data.</text>
</comment>
<evidence type="ECO:0000259" key="5">
    <source>
        <dbReference type="Pfam" id="PF14718"/>
    </source>
</evidence>
<feature type="domain" description="Lytic transglycosylase superhelical linker" evidence="5">
    <location>
        <begin position="473"/>
        <end position="538"/>
    </location>
</feature>
<feature type="region of interest" description="Disordered" evidence="3">
    <location>
        <begin position="711"/>
        <end position="734"/>
    </location>
</feature>
<dbReference type="SUPFAM" id="SSF48435">
    <property type="entry name" value="Bacterial muramidases"/>
    <property type="match status" value="1"/>
</dbReference>
<dbReference type="InterPro" id="IPR008939">
    <property type="entry name" value="Lytic_TGlycosylase_superhlx_U"/>
</dbReference>
<dbReference type="Gene3D" id="1.10.530.10">
    <property type="match status" value="1"/>
</dbReference>
<dbReference type="InterPro" id="IPR000189">
    <property type="entry name" value="Transglyc_AS"/>
</dbReference>
<dbReference type="Pfam" id="PF01464">
    <property type="entry name" value="SLT"/>
    <property type="match status" value="1"/>
</dbReference>
<proteinExistence type="inferred from homology"/>
<dbReference type="PROSITE" id="PS00922">
    <property type="entry name" value="TRANSGLYCOSYLASE"/>
    <property type="match status" value="1"/>
</dbReference>
<dbReference type="CDD" id="cd13401">
    <property type="entry name" value="Slt70-like"/>
    <property type="match status" value="1"/>
</dbReference>
<dbReference type="RefSeq" id="WP_380736474.1">
    <property type="nucleotide sequence ID" value="NZ_JBHSCX010000021.1"/>
</dbReference>
<gene>
    <name evidence="6" type="ORF">ACFOX3_17490</name>
</gene>
<evidence type="ECO:0000259" key="4">
    <source>
        <dbReference type="Pfam" id="PF01464"/>
    </source>
</evidence>
<dbReference type="Gene3D" id="1.25.20.10">
    <property type="entry name" value="Bacterial muramidases"/>
    <property type="match status" value="1"/>
</dbReference>
<feature type="domain" description="Transglycosylase SLT" evidence="4">
    <location>
        <begin position="550"/>
        <end position="659"/>
    </location>
</feature>
<dbReference type="PANTHER" id="PTHR37423:SF5">
    <property type="entry name" value="SOLUBLE LYTIC MUREIN TRANSGLYCOSYLASE"/>
    <property type="match status" value="1"/>
</dbReference>
<dbReference type="InterPro" id="IPR012289">
    <property type="entry name" value="Lytic_TGlycosylase_superhlx_L"/>
</dbReference>
<dbReference type="SUPFAM" id="SSF53955">
    <property type="entry name" value="Lysozyme-like"/>
    <property type="match status" value="1"/>
</dbReference>
<dbReference type="PANTHER" id="PTHR37423">
    <property type="entry name" value="SOLUBLE LYTIC MUREIN TRANSGLYCOSYLASE-RELATED"/>
    <property type="match status" value="1"/>
</dbReference>
<evidence type="ECO:0000313" key="7">
    <source>
        <dbReference type="Proteomes" id="UP001595840"/>
    </source>
</evidence>
<evidence type="ECO:0000313" key="6">
    <source>
        <dbReference type="EMBL" id="MFC4364114.1"/>
    </source>
</evidence>
<dbReference type="Gene3D" id="1.10.1240.20">
    <property type="entry name" value="Lytic transglycosylase, superhelical linker domain"/>
    <property type="match status" value="1"/>
</dbReference>
<evidence type="ECO:0000256" key="2">
    <source>
        <dbReference type="ARBA" id="ARBA00022729"/>
    </source>
</evidence>